<sequence>MHFDIQIFFFDINDLKIILAYFSFDKSKMNICLFQLFFMSQTNSITKSSLACTLYACPHGHIIEYAATTARATHRVLYGATPSNYGPQCLTFNFQRSMRNAIWVRCRYPSFPDEHILFPKRSLKIEAELYLYYTIIVLYNMSSEVVKP</sequence>
<name>A0A9P0J1A0_APHGO</name>
<dbReference type="Proteomes" id="UP001154329">
    <property type="component" value="Chromosome 2"/>
</dbReference>
<dbReference type="AlphaFoldDB" id="A0A9P0J1A0"/>
<organism evidence="1 2">
    <name type="scientific">Aphis gossypii</name>
    <name type="common">Cotton aphid</name>
    <dbReference type="NCBI Taxonomy" id="80765"/>
    <lineage>
        <taxon>Eukaryota</taxon>
        <taxon>Metazoa</taxon>
        <taxon>Ecdysozoa</taxon>
        <taxon>Arthropoda</taxon>
        <taxon>Hexapoda</taxon>
        <taxon>Insecta</taxon>
        <taxon>Pterygota</taxon>
        <taxon>Neoptera</taxon>
        <taxon>Paraneoptera</taxon>
        <taxon>Hemiptera</taxon>
        <taxon>Sternorrhyncha</taxon>
        <taxon>Aphidomorpha</taxon>
        <taxon>Aphidoidea</taxon>
        <taxon>Aphididae</taxon>
        <taxon>Aphidini</taxon>
        <taxon>Aphis</taxon>
        <taxon>Aphis</taxon>
    </lineage>
</organism>
<gene>
    <name evidence="1" type="ORF">APHIGO_LOCUS4821</name>
</gene>
<proteinExistence type="predicted"/>
<evidence type="ECO:0000313" key="2">
    <source>
        <dbReference type="Proteomes" id="UP001154329"/>
    </source>
</evidence>
<reference evidence="1" key="2">
    <citation type="submission" date="2022-10" db="EMBL/GenBank/DDBJ databases">
        <authorList>
            <consortium name="ENA_rothamsted_submissions"/>
            <consortium name="culmorum"/>
            <person name="King R."/>
        </authorList>
    </citation>
    <scope>NUCLEOTIDE SEQUENCE</scope>
</reference>
<evidence type="ECO:0000313" key="1">
    <source>
        <dbReference type="EMBL" id="CAH1722533.1"/>
    </source>
</evidence>
<dbReference type="EMBL" id="OU899035">
    <property type="protein sequence ID" value="CAH1722533.1"/>
    <property type="molecule type" value="Genomic_DNA"/>
</dbReference>
<reference evidence="1" key="1">
    <citation type="submission" date="2022-02" db="EMBL/GenBank/DDBJ databases">
        <authorList>
            <person name="King R."/>
        </authorList>
    </citation>
    <scope>NUCLEOTIDE SEQUENCE</scope>
</reference>
<keyword evidence="2" id="KW-1185">Reference proteome</keyword>
<accession>A0A9P0J1A0</accession>
<protein>
    <submittedName>
        <fullName evidence="1">Uncharacterized protein</fullName>
    </submittedName>
</protein>